<dbReference type="CDD" id="cd02440">
    <property type="entry name" value="AdoMet_MTases"/>
    <property type="match status" value="1"/>
</dbReference>
<evidence type="ECO:0000259" key="9">
    <source>
        <dbReference type="Pfam" id="PF22528"/>
    </source>
</evidence>
<dbReference type="GO" id="GO:0032259">
    <property type="term" value="P:methylation"/>
    <property type="evidence" value="ECO:0007669"/>
    <property type="project" value="UniProtKB-KW"/>
</dbReference>
<evidence type="ECO:0000256" key="7">
    <source>
        <dbReference type="PROSITE-ProRule" id="PRU01015"/>
    </source>
</evidence>
<dbReference type="Gene3D" id="3.40.50.150">
    <property type="entry name" value="Vaccinia Virus protein VP39"/>
    <property type="match status" value="1"/>
</dbReference>
<dbReference type="PANTHER" id="PTHR11006:SF53">
    <property type="entry name" value="PROTEIN ARGININE N-METHYLTRANSFERASE 3"/>
    <property type="match status" value="1"/>
</dbReference>
<dbReference type="Gene3D" id="2.70.160.11">
    <property type="entry name" value="Hnrnp arginine n-methyltransferase1"/>
    <property type="match status" value="1"/>
</dbReference>
<dbReference type="PANTHER" id="PTHR11006">
    <property type="entry name" value="PROTEIN ARGININE N-METHYLTRANSFERASE"/>
    <property type="match status" value="1"/>
</dbReference>
<keyword evidence="2 7" id="KW-0489">Methyltransferase</keyword>
<dbReference type="PROSITE" id="PS51678">
    <property type="entry name" value="SAM_MT_PRMT"/>
    <property type="match status" value="1"/>
</dbReference>
<evidence type="ECO:0000313" key="10">
    <source>
        <dbReference type="EMBL" id="GFH49296.1"/>
    </source>
</evidence>
<dbReference type="Proteomes" id="UP001054902">
    <property type="component" value="Unassembled WGS sequence"/>
</dbReference>
<dbReference type="GO" id="GO:0035242">
    <property type="term" value="F:protein-arginine omega-N asymmetric methyltransferase activity"/>
    <property type="evidence" value="ECO:0007669"/>
    <property type="project" value="UniProtKB-EC"/>
</dbReference>
<protein>
    <recommendedName>
        <fullName evidence="1">type I protein arginine methyltransferase</fullName>
        <ecNumber evidence="1">2.1.1.319</ecNumber>
    </recommendedName>
</protein>
<comment type="catalytic activity">
    <reaction evidence="6">
        <text>L-arginyl-[protein] + S-adenosyl-L-methionine = N(omega)-methyl-L-arginyl-[protein] + S-adenosyl-L-homocysteine + H(+)</text>
        <dbReference type="Rhea" id="RHEA:48100"/>
        <dbReference type="Rhea" id="RHEA-COMP:10532"/>
        <dbReference type="Rhea" id="RHEA-COMP:11990"/>
        <dbReference type="ChEBI" id="CHEBI:15378"/>
        <dbReference type="ChEBI" id="CHEBI:29965"/>
        <dbReference type="ChEBI" id="CHEBI:57856"/>
        <dbReference type="ChEBI" id="CHEBI:59789"/>
        <dbReference type="ChEBI" id="CHEBI:65280"/>
    </reaction>
    <physiologicalReaction direction="left-to-right" evidence="6">
        <dbReference type="Rhea" id="RHEA:48101"/>
    </physiologicalReaction>
</comment>
<name>A0AAD3CQI6_9STRA</name>
<dbReference type="SUPFAM" id="SSF57667">
    <property type="entry name" value="beta-beta-alpha zinc fingers"/>
    <property type="match status" value="1"/>
</dbReference>
<evidence type="ECO:0000256" key="2">
    <source>
        <dbReference type="ARBA" id="ARBA00022603"/>
    </source>
</evidence>
<keyword evidence="4 7" id="KW-0949">S-adenosyl-L-methionine</keyword>
<gene>
    <name evidence="10" type="ORF">CTEN210_05772</name>
</gene>
<dbReference type="InterPro" id="IPR029063">
    <property type="entry name" value="SAM-dependent_MTases_sf"/>
</dbReference>
<dbReference type="InterPro" id="IPR055135">
    <property type="entry name" value="PRMT_dom"/>
</dbReference>
<sequence>MNGVDYESASEDEMINENEVINYFPITAPTKAFTSLRDALTHDESNGFNLIDQLPAANNEDFFEDTIVVINKCRTYVQQNSDFDLDALKSFLIKKDGDERYFRPVLEDDAFLMYIDDLEDMKDSHMDSVIENEANKAQDTNELQMKIQALEDKLHKASLHMAKLMSEEDDSEKEKKQGPDNDTYYFTSYSHSSIHETMLQDTIRTEAYQNAILGNPHLFKDKVVMDIGCGTGILSLFAAKAGAKKVIAIDASDMYKEATQIVQSNGYQDVIHVCHGKIEDLIEDKLPDKLPLEAGEQVDVVISEWMGYALFFETMLPSVMVARDRLMKKTGTMWPNRSIVYLEGARDNRLEYWSDVYGFNMNVMKDRVIKELRKDAEVEIVDADSIVTNRDEIVVHDLNTCCDKDLDFEVTFELKPKIDAPAKTSNGYQVDKLVISFDIDFDICGSTPISFSTGCQTKSTHWKQTTLWFDANDVVPVLSENEVMKGSFRMARNEINPRDMDFLVQWQVGSYDESKKFSSRIDGTIVSKLGSN</sequence>
<keyword evidence="8" id="KW-0175">Coiled coil</keyword>
<evidence type="ECO:0000256" key="6">
    <source>
        <dbReference type="ARBA" id="ARBA00049303"/>
    </source>
</evidence>
<feature type="domain" description="Protein arginine N-methyltransferase" evidence="9">
    <location>
        <begin position="344"/>
        <end position="510"/>
    </location>
</feature>
<dbReference type="InterPro" id="IPR036236">
    <property type="entry name" value="Znf_C2H2_sf"/>
</dbReference>
<keyword evidence="3 7" id="KW-0808">Transferase</keyword>
<evidence type="ECO:0000313" key="11">
    <source>
        <dbReference type="Proteomes" id="UP001054902"/>
    </source>
</evidence>
<dbReference type="Pfam" id="PF06325">
    <property type="entry name" value="PrmA"/>
    <property type="match status" value="1"/>
</dbReference>
<reference evidence="10 11" key="1">
    <citation type="journal article" date="2021" name="Sci. Rep.">
        <title>The genome of the diatom Chaetoceros tenuissimus carries an ancient integrated fragment of an extant virus.</title>
        <authorList>
            <person name="Hongo Y."/>
            <person name="Kimura K."/>
            <person name="Takaki Y."/>
            <person name="Yoshida Y."/>
            <person name="Baba S."/>
            <person name="Kobayashi G."/>
            <person name="Nagasaki K."/>
            <person name="Hano T."/>
            <person name="Tomaru Y."/>
        </authorList>
    </citation>
    <scope>NUCLEOTIDE SEQUENCE [LARGE SCALE GENOMIC DNA]</scope>
    <source>
        <strain evidence="10 11">NIES-3715</strain>
    </source>
</reference>
<dbReference type="SUPFAM" id="SSF53335">
    <property type="entry name" value="S-adenosyl-L-methionine-dependent methyltransferases"/>
    <property type="match status" value="1"/>
</dbReference>
<dbReference type="GO" id="GO:0042054">
    <property type="term" value="F:histone methyltransferase activity"/>
    <property type="evidence" value="ECO:0007669"/>
    <property type="project" value="TreeGrafter"/>
</dbReference>
<evidence type="ECO:0000256" key="8">
    <source>
        <dbReference type="SAM" id="Coils"/>
    </source>
</evidence>
<dbReference type="FunFam" id="3.40.50.150:FF:000003">
    <property type="entry name" value="Blast:Protein arginine N-methyltransferase 1"/>
    <property type="match status" value="1"/>
</dbReference>
<evidence type="ECO:0000256" key="4">
    <source>
        <dbReference type="ARBA" id="ARBA00022691"/>
    </source>
</evidence>
<comment type="caution">
    <text evidence="10">The sequence shown here is derived from an EMBL/GenBank/DDBJ whole genome shotgun (WGS) entry which is preliminary data.</text>
</comment>
<dbReference type="AlphaFoldDB" id="A0AAD3CQI6"/>
<proteinExistence type="predicted"/>
<evidence type="ECO:0000256" key="3">
    <source>
        <dbReference type="ARBA" id="ARBA00022679"/>
    </source>
</evidence>
<comment type="catalytic activity">
    <reaction evidence="5">
        <text>L-arginyl-[protein] + 2 S-adenosyl-L-methionine = N(omega),N(omega)-dimethyl-L-arginyl-[protein] + 2 S-adenosyl-L-homocysteine + 2 H(+)</text>
        <dbReference type="Rhea" id="RHEA:48096"/>
        <dbReference type="Rhea" id="RHEA-COMP:10532"/>
        <dbReference type="Rhea" id="RHEA-COMP:11991"/>
        <dbReference type="ChEBI" id="CHEBI:15378"/>
        <dbReference type="ChEBI" id="CHEBI:29965"/>
        <dbReference type="ChEBI" id="CHEBI:57856"/>
        <dbReference type="ChEBI" id="CHEBI:59789"/>
        <dbReference type="ChEBI" id="CHEBI:61897"/>
        <dbReference type="EC" id="2.1.1.319"/>
    </reaction>
    <physiologicalReaction direction="left-to-right" evidence="5">
        <dbReference type="Rhea" id="RHEA:48097"/>
    </physiologicalReaction>
</comment>
<dbReference type="GO" id="GO:0005634">
    <property type="term" value="C:nucleus"/>
    <property type="evidence" value="ECO:0007669"/>
    <property type="project" value="TreeGrafter"/>
</dbReference>
<organism evidence="10 11">
    <name type="scientific">Chaetoceros tenuissimus</name>
    <dbReference type="NCBI Taxonomy" id="426638"/>
    <lineage>
        <taxon>Eukaryota</taxon>
        <taxon>Sar</taxon>
        <taxon>Stramenopiles</taxon>
        <taxon>Ochrophyta</taxon>
        <taxon>Bacillariophyta</taxon>
        <taxon>Coscinodiscophyceae</taxon>
        <taxon>Chaetocerotophycidae</taxon>
        <taxon>Chaetocerotales</taxon>
        <taxon>Chaetocerotaceae</taxon>
        <taxon>Chaetoceros</taxon>
    </lineage>
</organism>
<dbReference type="InterPro" id="IPR025799">
    <property type="entry name" value="Arg_MeTrfase"/>
</dbReference>
<dbReference type="Pfam" id="PF22528">
    <property type="entry name" value="PRMT_C"/>
    <property type="match status" value="1"/>
</dbReference>
<feature type="coiled-coil region" evidence="8">
    <location>
        <begin position="140"/>
        <end position="167"/>
    </location>
</feature>
<keyword evidence="11" id="KW-1185">Reference proteome</keyword>
<evidence type="ECO:0000256" key="1">
    <source>
        <dbReference type="ARBA" id="ARBA00011925"/>
    </source>
</evidence>
<accession>A0AAD3CQI6</accession>
<dbReference type="EMBL" id="BLLK01000038">
    <property type="protein sequence ID" value="GFH49296.1"/>
    <property type="molecule type" value="Genomic_DNA"/>
</dbReference>
<evidence type="ECO:0000256" key="5">
    <source>
        <dbReference type="ARBA" id="ARBA00047384"/>
    </source>
</evidence>
<dbReference type="EC" id="2.1.1.319" evidence="1"/>